<feature type="region of interest" description="Disordered" evidence="1">
    <location>
        <begin position="617"/>
        <end position="659"/>
    </location>
</feature>
<keyword evidence="4" id="KW-1185">Reference proteome</keyword>
<evidence type="ECO:0000256" key="2">
    <source>
        <dbReference type="SAM" id="SignalP"/>
    </source>
</evidence>
<proteinExistence type="predicted"/>
<dbReference type="STRING" id="40998.A0A2P7YJ40"/>
<organism evidence="3 4">
    <name type="scientific">Elsinoe australis</name>
    <dbReference type="NCBI Taxonomy" id="40998"/>
    <lineage>
        <taxon>Eukaryota</taxon>
        <taxon>Fungi</taxon>
        <taxon>Dikarya</taxon>
        <taxon>Ascomycota</taxon>
        <taxon>Pezizomycotina</taxon>
        <taxon>Dothideomycetes</taxon>
        <taxon>Dothideomycetidae</taxon>
        <taxon>Myriangiales</taxon>
        <taxon>Elsinoaceae</taxon>
        <taxon>Elsinoe</taxon>
    </lineage>
</organism>
<feature type="compositionally biased region" description="Polar residues" evidence="1">
    <location>
        <begin position="567"/>
        <end position="579"/>
    </location>
</feature>
<dbReference type="EMBL" id="NHZQ01000422">
    <property type="protein sequence ID" value="PSK35959.1"/>
    <property type="molecule type" value="Genomic_DNA"/>
</dbReference>
<feature type="compositionally biased region" description="Polar residues" evidence="1">
    <location>
        <begin position="628"/>
        <end position="641"/>
    </location>
</feature>
<gene>
    <name evidence="3" type="ORF">B9Z65_5774</name>
</gene>
<dbReference type="OrthoDB" id="3944128at2759"/>
<reference evidence="3 4" key="1">
    <citation type="submission" date="2017-05" db="EMBL/GenBank/DDBJ databases">
        <title>Draft genome sequence of Elsinoe australis.</title>
        <authorList>
            <person name="Cheng Q."/>
        </authorList>
    </citation>
    <scope>NUCLEOTIDE SEQUENCE [LARGE SCALE GENOMIC DNA]</scope>
    <source>
        <strain evidence="3 4">NL1</strain>
    </source>
</reference>
<feature type="compositionally biased region" description="Low complexity" evidence="1">
    <location>
        <begin position="457"/>
        <end position="474"/>
    </location>
</feature>
<comment type="caution">
    <text evidence="3">The sequence shown here is derived from an EMBL/GenBank/DDBJ whole genome shotgun (WGS) entry which is preliminary data.</text>
</comment>
<feature type="region of interest" description="Disordered" evidence="1">
    <location>
        <begin position="567"/>
        <end position="594"/>
    </location>
</feature>
<evidence type="ECO:0000313" key="3">
    <source>
        <dbReference type="EMBL" id="PSK35959.1"/>
    </source>
</evidence>
<feature type="compositionally biased region" description="Polar residues" evidence="1">
    <location>
        <begin position="490"/>
        <end position="508"/>
    </location>
</feature>
<feature type="region of interest" description="Disordered" evidence="1">
    <location>
        <begin position="454"/>
        <end position="508"/>
    </location>
</feature>
<dbReference type="AlphaFoldDB" id="A0A2P7YJ40"/>
<keyword evidence="2" id="KW-0732">Signal</keyword>
<evidence type="ECO:0000313" key="4">
    <source>
        <dbReference type="Proteomes" id="UP000243723"/>
    </source>
</evidence>
<accession>A0A2P7YJ40</accession>
<feature type="chain" id="PRO_5015118385" evidence="2">
    <location>
        <begin position="17"/>
        <end position="997"/>
    </location>
</feature>
<feature type="signal peptide" evidence="2">
    <location>
        <begin position="1"/>
        <end position="16"/>
    </location>
</feature>
<evidence type="ECO:0000256" key="1">
    <source>
        <dbReference type="SAM" id="MobiDB-lite"/>
    </source>
</evidence>
<sequence length="997" mass="102105">MYSFCLFFVLIAFVVAAQNETWTPPALFVQKRQLAQGVGDQAGGLAAFGDGGARNTEAPITSTIIAQKPPPSVTTTLGYTANLTSLLPQIPTKQYATITSLISCMEANGQYSATDNGTSLSAVTVTVPRALTGRGTTIVSNEYTYTGCDGIPRVTWSGGTPSGLNYTIMPFTNPASLLFLTYTTKTNAPCTPDTQLASSYCDAFVTIRNEEDRIFTSASRRGTVYQDLIRTWGPPEFTCTRFDDPNPYVASCRFGVEAAELLYWPDPQYQNVSLCGSTPTITASPNEATSTVTIDGTTFVSPSVYVKYQGISYDYSKGNYSTSWTKDVTYIPFRKDAVSSVCRVGGKTLPYNYRDLYGQVPWSAWSCANDCTSLLTGPITTSSLAMAVLDSELKESYCRAIDTWRFPLKPVLAWPTTFYDVLNSLNPNDAENECDFGFWNGGIFDPPRTLTKAGSLTTPAAAPSPVTTSSVAVTQAPPSPSSSLTSPASKTQQQQGPEQTASNDIPQVTDQNRASDLVSYPSDPTNSESPAVAVELTAATFETPVPTSSPVPNEVGGALVSLINQPPDQSYAASTPSDQSKAKPGTVGSTSNAIQPAGSGIGILIASMLDMAPRPATASGVAVDDPTTGASAANSPVVGSTNVGGSPSGGASSDGSAAVAAGSSDGAVVEVPGSLHAVVSLQAGDPITVVQHPSNAFEVSGTTYHGGDAVALPNGHVMTLASSGVVVDGVSTIAYSPASAALPTLAVISGPSSAAAFNAGSGSGSASVGSTPVQASSAAMPSAITINGVVIQINSAKTVASAGNVRVAYGSSGITIGSQTFEAPGAGSGVSLIMLSDGTVLKCSPVAPSATEEPPAVAVAGKVVSMNGIATVADGVSISYGTGGVVVGTQTFAVPTGTQVEFVTMENGKVLRVGGLTAVPTEPKGVNWKEVTTGRGASATRMDQATAEPSRTSSNQAQRTIGAPNALPSSKAGGIQGETPCRGFAIVLLLLASLMAL</sequence>
<feature type="compositionally biased region" description="Low complexity" evidence="1">
    <location>
        <begin position="643"/>
        <end position="659"/>
    </location>
</feature>
<protein>
    <submittedName>
        <fullName evidence="3">Uncharacterized protein</fullName>
    </submittedName>
</protein>
<feature type="compositionally biased region" description="Polar residues" evidence="1">
    <location>
        <begin position="941"/>
        <end position="959"/>
    </location>
</feature>
<dbReference type="Proteomes" id="UP000243723">
    <property type="component" value="Unassembled WGS sequence"/>
</dbReference>
<name>A0A2P7YJ40_9PEZI</name>
<feature type="region of interest" description="Disordered" evidence="1">
    <location>
        <begin position="933"/>
        <end position="974"/>
    </location>
</feature>